<organism evidence="1 2">
    <name type="scientific">Botryobasidium botryosum (strain FD-172 SS1)</name>
    <dbReference type="NCBI Taxonomy" id="930990"/>
    <lineage>
        <taxon>Eukaryota</taxon>
        <taxon>Fungi</taxon>
        <taxon>Dikarya</taxon>
        <taxon>Basidiomycota</taxon>
        <taxon>Agaricomycotina</taxon>
        <taxon>Agaricomycetes</taxon>
        <taxon>Cantharellales</taxon>
        <taxon>Botryobasidiaceae</taxon>
        <taxon>Botryobasidium</taxon>
    </lineage>
</organism>
<evidence type="ECO:0000313" key="1">
    <source>
        <dbReference type="EMBL" id="KDQ10656.1"/>
    </source>
</evidence>
<name>A0A067MGE7_BOTB1</name>
<protein>
    <submittedName>
        <fullName evidence="1">Uncharacterized protein</fullName>
    </submittedName>
</protein>
<gene>
    <name evidence="1" type="ORF">BOTBODRAFT_487212</name>
</gene>
<evidence type="ECO:0000313" key="2">
    <source>
        <dbReference type="Proteomes" id="UP000027195"/>
    </source>
</evidence>
<dbReference type="Proteomes" id="UP000027195">
    <property type="component" value="Unassembled WGS sequence"/>
</dbReference>
<dbReference type="InParanoid" id="A0A067MGE7"/>
<proteinExistence type="predicted"/>
<reference evidence="2" key="1">
    <citation type="journal article" date="2014" name="Proc. Natl. Acad. Sci. U.S.A.">
        <title>Extensive sampling of basidiomycete genomes demonstrates inadequacy of the white-rot/brown-rot paradigm for wood decay fungi.</title>
        <authorList>
            <person name="Riley R."/>
            <person name="Salamov A.A."/>
            <person name="Brown D.W."/>
            <person name="Nagy L.G."/>
            <person name="Floudas D."/>
            <person name="Held B.W."/>
            <person name="Levasseur A."/>
            <person name="Lombard V."/>
            <person name="Morin E."/>
            <person name="Otillar R."/>
            <person name="Lindquist E.A."/>
            <person name="Sun H."/>
            <person name="LaButti K.M."/>
            <person name="Schmutz J."/>
            <person name="Jabbour D."/>
            <person name="Luo H."/>
            <person name="Baker S.E."/>
            <person name="Pisabarro A.G."/>
            <person name="Walton J.D."/>
            <person name="Blanchette R.A."/>
            <person name="Henrissat B."/>
            <person name="Martin F."/>
            <person name="Cullen D."/>
            <person name="Hibbett D.S."/>
            <person name="Grigoriev I.V."/>
        </authorList>
    </citation>
    <scope>NUCLEOTIDE SEQUENCE [LARGE SCALE GENOMIC DNA]</scope>
    <source>
        <strain evidence="2">FD-172 SS1</strain>
    </source>
</reference>
<dbReference type="EMBL" id="KL198065">
    <property type="protein sequence ID" value="KDQ10656.1"/>
    <property type="molecule type" value="Genomic_DNA"/>
</dbReference>
<accession>A0A067MGE7</accession>
<dbReference type="HOGENOM" id="CLU_2055193_0_0_1"/>
<dbReference type="AlphaFoldDB" id="A0A067MGE7"/>
<dbReference type="OrthoDB" id="2340858at2759"/>
<sequence>MLPVVFCDKAHSFYLFDEHGPHHIRLAALDLCPLPENTLVLYDSHGSGEPPSEFTDPESTAFVVQATSPRVARWKGWRKRRGAHVWTMGLWTKEEIVAAR</sequence>
<keyword evidence="2" id="KW-1185">Reference proteome</keyword>